<gene>
    <name evidence="1" type="ORF">RHMOL_Rhmol12G0170800</name>
</gene>
<protein>
    <submittedName>
        <fullName evidence="1">Uncharacterized protein</fullName>
    </submittedName>
</protein>
<evidence type="ECO:0000313" key="1">
    <source>
        <dbReference type="EMBL" id="KAI8528742.1"/>
    </source>
</evidence>
<comment type="caution">
    <text evidence="1">The sequence shown here is derived from an EMBL/GenBank/DDBJ whole genome shotgun (WGS) entry which is preliminary data.</text>
</comment>
<organism evidence="1 2">
    <name type="scientific">Rhododendron molle</name>
    <name type="common">Chinese azalea</name>
    <name type="synonym">Azalea mollis</name>
    <dbReference type="NCBI Taxonomy" id="49168"/>
    <lineage>
        <taxon>Eukaryota</taxon>
        <taxon>Viridiplantae</taxon>
        <taxon>Streptophyta</taxon>
        <taxon>Embryophyta</taxon>
        <taxon>Tracheophyta</taxon>
        <taxon>Spermatophyta</taxon>
        <taxon>Magnoliopsida</taxon>
        <taxon>eudicotyledons</taxon>
        <taxon>Gunneridae</taxon>
        <taxon>Pentapetalae</taxon>
        <taxon>asterids</taxon>
        <taxon>Ericales</taxon>
        <taxon>Ericaceae</taxon>
        <taxon>Ericoideae</taxon>
        <taxon>Rhodoreae</taxon>
        <taxon>Rhododendron</taxon>
    </lineage>
</organism>
<sequence>MVHSLLAVFSEEELVSCCCEARWRNFASLGVSKALVWPVGMFGVHLYLVGNWISHQDGGITVFIEGGHGQEIMNATPPDLTPHSNEDDGVVLLPSSSQHLWWRNPVALGLTVGDINYAKTNEATPKTIMRTMGVKGLTLYHLKSHLQRENFPSARIASLSPSYLAFPSLLVCRWTGCLNSKAQFKGAQMSTGATVAIKMHATDSRQGEKEFQSEVMLLGRLHHRNLVNLVSYAICISIQFSY</sequence>
<accession>A0ACC0LJI5</accession>
<name>A0ACC0LJI5_RHOML</name>
<proteinExistence type="predicted"/>
<keyword evidence="2" id="KW-1185">Reference proteome</keyword>
<dbReference type="EMBL" id="CM046399">
    <property type="protein sequence ID" value="KAI8528742.1"/>
    <property type="molecule type" value="Genomic_DNA"/>
</dbReference>
<dbReference type="Proteomes" id="UP001062846">
    <property type="component" value="Chromosome 12"/>
</dbReference>
<evidence type="ECO:0000313" key="2">
    <source>
        <dbReference type="Proteomes" id="UP001062846"/>
    </source>
</evidence>
<reference evidence="1" key="1">
    <citation type="submission" date="2022-02" db="EMBL/GenBank/DDBJ databases">
        <title>Plant Genome Project.</title>
        <authorList>
            <person name="Zhang R.-G."/>
        </authorList>
    </citation>
    <scope>NUCLEOTIDE SEQUENCE</scope>
    <source>
        <strain evidence="1">AT1</strain>
    </source>
</reference>